<name>A0AAV9GDF4_9PEZI</name>
<evidence type="ECO:0008006" key="4">
    <source>
        <dbReference type="Google" id="ProtNLM"/>
    </source>
</evidence>
<reference evidence="2" key="2">
    <citation type="submission" date="2023-05" db="EMBL/GenBank/DDBJ databases">
        <authorList>
            <consortium name="Lawrence Berkeley National Laboratory"/>
            <person name="Steindorff A."/>
            <person name="Hensen N."/>
            <person name="Bonometti L."/>
            <person name="Westerberg I."/>
            <person name="Brannstrom I.O."/>
            <person name="Guillou S."/>
            <person name="Cros-Aarteil S."/>
            <person name="Calhoun S."/>
            <person name="Haridas S."/>
            <person name="Kuo A."/>
            <person name="Mondo S."/>
            <person name="Pangilinan J."/>
            <person name="Riley R."/>
            <person name="Labutti K."/>
            <person name="Andreopoulos B."/>
            <person name="Lipzen A."/>
            <person name="Chen C."/>
            <person name="Yanf M."/>
            <person name="Daum C."/>
            <person name="Ng V."/>
            <person name="Clum A."/>
            <person name="Ohm R."/>
            <person name="Martin F."/>
            <person name="Silar P."/>
            <person name="Natvig D."/>
            <person name="Lalanne C."/>
            <person name="Gautier V."/>
            <person name="Ament-Velasquez S.L."/>
            <person name="Kruys A."/>
            <person name="Hutchinson M.I."/>
            <person name="Powell A.J."/>
            <person name="Barry K."/>
            <person name="Miller A.N."/>
            <person name="Grigoriev I.V."/>
            <person name="Debuchy R."/>
            <person name="Gladieux P."/>
            <person name="Thoren M.H."/>
            <person name="Johannesson H."/>
        </authorList>
    </citation>
    <scope>NUCLEOTIDE SEQUENCE</scope>
    <source>
        <strain evidence="2">PSN243</strain>
    </source>
</reference>
<organism evidence="2 3">
    <name type="scientific">Podospora aff. communis PSN243</name>
    <dbReference type="NCBI Taxonomy" id="3040156"/>
    <lineage>
        <taxon>Eukaryota</taxon>
        <taxon>Fungi</taxon>
        <taxon>Dikarya</taxon>
        <taxon>Ascomycota</taxon>
        <taxon>Pezizomycotina</taxon>
        <taxon>Sordariomycetes</taxon>
        <taxon>Sordariomycetidae</taxon>
        <taxon>Sordariales</taxon>
        <taxon>Podosporaceae</taxon>
        <taxon>Podospora</taxon>
    </lineage>
</organism>
<protein>
    <recommendedName>
        <fullName evidence="4">Extracellular membrane protein CFEM domain-containing protein</fullName>
    </recommendedName>
</protein>
<comment type="caution">
    <text evidence="2">The sequence shown here is derived from an EMBL/GenBank/DDBJ whole genome shotgun (WGS) entry which is preliminary data.</text>
</comment>
<dbReference type="Proteomes" id="UP001321760">
    <property type="component" value="Unassembled WGS sequence"/>
</dbReference>
<accession>A0AAV9GDF4</accession>
<feature type="chain" id="PRO_5044012630" description="Extracellular membrane protein CFEM domain-containing protein" evidence="1">
    <location>
        <begin position="21"/>
        <end position="200"/>
    </location>
</feature>
<proteinExistence type="predicted"/>
<keyword evidence="3" id="KW-1185">Reference proteome</keyword>
<gene>
    <name evidence="2" type="ORF">QBC34DRAFT_441523</name>
</gene>
<dbReference type="EMBL" id="MU865963">
    <property type="protein sequence ID" value="KAK4445696.1"/>
    <property type="molecule type" value="Genomic_DNA"/>
</dbReference>
<dbReference type="AlphaFoldDB" id="A0AAV9GDF4"/>
<evidence type="ECO:0000313" key="2">
    <source>
        <dbReference type="EMBL" id="KAK4445696.1"/>
    </source>
</evidence>
<feature type="signal peptide" evidence="1">
    <location>
        <begin position="1"/>
        <end position="20"/>
    </location>
</feature>
<sequence length="200" mass="20988">MKTLRLFIPLFLLFTAQVQGADGPIDLSKAQGFGELRTCAHGPFVNAFREALTRVFGCNLISCICRPDLIPKVHDHIENNVRGICGSDATVDVQQSIRVYNDYCAANGFVVPGHTYISTQTVQVSTGLQNQPATGTAVATAGGPVGDGNVRTVTATVTALVAPVATAPSQSAGGYAGQLLQCPQALMFLVVLVEGVIIMI</sequence>
<evidence type="ECO:0000313" key="3">
    <source>
        <dbReference type="Proteomes" id="UP001321760"/>
    </source>
</evidence>
<evidence type="ECO:0000256" key="1">
    <source>
        <dbReference type="SAM" id="SignalP"/>
    </source>
</evidence>
<keyword evidence="1" id="KW-0732">Signal</keyword>
<reference evidence="2" key="1">
    <citation type="journal article" date="2023" name="Mol. Phylogenet. Evol.">
        <title>Genome-scale phylogeny and comparative genomics of the fungal order Sordariales.</title>
        <authorList>
            <person name="Hensen N."/>
            <person name="Bonometti L."/>
            <person name="Westerberg I."/>
            <person name="Brannstrom I.O."/>
            <person name="Guillou S."/>
            <person name="Cros-Aarteil S."/>
            <person name="Calhoun S."/>
            <person name="Haridas S."/>
            <person name="Kuo A."/>
            <person name="Mondo S."/>
            <person name="Pangilinan J."/>
            <person name="Riley R."/>
            <person name="LaButti K."/>
            <person name="Andreopoulos B."/>
            <person name="Lipzen A."/>
            <person name="Chen C."/>
            <person name="Yan M."/>
            <person name="Daum C."/>
            <person name="Ng V."/>
            <person name="Clum A."/>
            <person name="Steindorff A."/>
            <person name="Ohm R.A."/>
            <person name="Martin F."/>
            <person name="Silar P."/>
            <person name="Natvig D.O."/>
            <person name="Lalanne C."/>
            <person name="Gautier V."/>
            <person name="Ament-Velasquez S.L."/>
            <person name="Kruys A."/>
            <person name="Hutchinson M.I."/>
            <person name="Powell A.J."/>
            <person name="Barry K."/>
            <person name="Miller A.N."/>
            <person name="Grigoriev I.V."/>
            <person name="Debuchy R."/>
            <person name="Gladieux P."/>
            <person name="Hiltunen Thoren M."/>
            <person name="Johannesson H."/>
        </authorList>
    </citation>
    <scope>NUCLEOTIDE SEQUENCE</scope>
    <source>
        <strain evidence="2">PSN243</strain>
    </source>
</reference>